<dbReference type="InterPro" id="IPR019186">
    <property type="entry name" value="Nucleolar_protein_12"/>
</dbReference>
<dbReference type="GeneTree" id="ENSGT00390000015973"/>
<dbReference type="Proteomes" id="UP000016666">
    <property type="component" value="Chromosome 1"/>
</dbReference>
<keyword evidence="10" id="KW-1185">Reference proteome</keyword>
<dbReference type="PANTHER" id="PTHR14577:SF0">
    <property type="entry name" value="NUCLEOLAR PROTEIN 12"/>
    <property type="match status" value="1"/>
</dbReference>
<evidence type="ECO:0000256" key="7">
    <source>
        <dbReference type="SAM" id="Coils"/>
    </source>
</evidence>
<reference evidence="9" key="3">
    <citation type="submission" date="2025-09" db="UniProtKB">
        <authorList>
            <consortium name="Ensembl"/>
        </authorList>
    </citation>
    <scope>IDENTIFICATION</scope>
</reference>
<keyword evidence="5 7" id="KW-0175">Coiled coil</keyword>
<feature type="compositionally biased region" description="Basic and acidic residues" evidence="8">
    <location>
        <begin position="155"/>
        <end position="170"/>
    </location>
</feature>
<evidence type="ECO:0000313" key="9">
    <source>
        <dbReference type="Ensembl" id="ENSAPLP00000030747.1"/>
    </source>
</evidence>
<dbReference type="GO" id="GO:0019843">
    <property type="term" value="F:rRNA binding"/>
    <property type="evidence" value="ECO:0007669"/>
    <property type="project" value="UniProtKB-KW"/>
</dbReference>
<dbReference type="PANTHER" id="PTHR14577">
    <property type="entry name" value="NUCLEOLAR PROTEIN 12"/>
    <property type="match status" value="1"/>
</dbReference>
<dbReference type="STRING" id="8840.ENSAPLP00000030747"/>
<evidence type="ECO:0000256" key="3">
    <source>
        <dbReference type="ARBA" id="ARBA00015520"/>
    </source>
</evidence>
<evidence type="ECO:0000256" key="6">
    <source>
        <dbReference type="ARBA" id="ARBA00023242"/>
    </source>
</evidence>
<name>A0A493TXX5_ANAPP</name>
<keyword evidence="4" id="KW-0694">RNA-binding</keyword>
<comment type="subcellular location">
    <subcellularLocation>
        <location evidence="1">Nucleus</location>
        <location evidence="1">Nucleolus</location>
    </subcellularLocation>
</comment>
<comment type="similarity">
    <text evidence="2">Belongs to the RRP17 family.</text>
</comment>
<evidence type="ECO:0000256" key="2">
    <source>
        <dbReference type="ARBA" id="ARBA00007175"/>
    </source>
</evidence>
<evidence type="ECO:0000256" key="1">
    <source>
        <dbReference type="ARBA" id="ARBA00004604"/>
    </source>
</evidence>
<dbReference type="Ensembl" id="ENSAPLT00000024510.1">
    <property type="protein sequence ID" value="ENSAPLP00000030747.1"/>
    <property type="gene ID" value="ENSAPLG00000030423.1"/>
</dbReference>
<organism evidence="9 10">
    <name type="scientific">Anas platyrhynchos platyrhynchos</name>
    <name type="common">Northern mallard</name>
    <dbReference type="NCBI Taxonomy" id="8840"/>
    <lineage>
        <taxon>Eukaryota</taxon>
        <taxon>Metazoa</taxon>
        <taxon>Chordata</taxon>
        <taxon>Craniata</taxon>
        <taxon>Vertebrata</taxon>
        <taxon>Euteleostomi</taxon>
        <taxon>Archelosauria</taxon>
        <taxon>Archosauria</taxon>
        <taxon>Dinosauria</taxon>
        <taxon>Saurischia</taxon>
        <taxon>Theropoda</taxon>
        <taxon>Coelurosauria</taxon>
        <taxon>Aves</taxon>
        <taxon>Neognathae</taxon>
        <taxon>Galloanserae</taxon>
        <taxon>Anseriformes</taxon>
        <taxon>Anatidae</taxon>
        <taxon>Anatinae</taxon>
        <taxon>Anas</taxon>
    </lineage>
</organism>
<dbReference type="AlphaFoldDB" id="A0A493TXX5"/>
<accession>A0A493TXX5</accession>
<keyword evidence="4" id="KW-0699">rRNA-binding</keyword>
<dbReference type="OMA" id="LHMHSRK"/>
<dbReference type="GO" id="GO:0005730">
    <property type="term" value="C:nucleolus"/>
    <property type="evidence" value="ECO:0007669"/>
    <property type="project" value="UniProtKB-SubCell"/>
</dbReference>
<reference evidence="9" key="2">
    <citation type="submission" date="2025-08" db="UniProtKB">
        <authorList>
            <consortium name="Ensembl"/>
        </authorList>
    </citation>
    <scope>IDENTIFICATION</scope>
</reference>
<feature type="coiled-coil region" evidence="7">
    <location>
        <begin position="63"/>
        <end position="115"/>
    </location>
</feature>
<feature type="compositionally biased region" description="Basic residues" evidence="8">
    <location>
        <begin position="198"/>
        <end position="210"/>
    </location>
</feature>
<feature type="compositionally biased region" description="Basic residues" evidence="8">
    <location>
        <begin position="223"/>
        <end position="236"/>
    </location>
</feature>
<evidence type="ECO:0000256" key="4">
    <source>
        <dbReference type="ARBA" id="ARBA00022730"/>
    </source>
</evidence>
<evidence type="ECO:0000313" key="10">
    <source>
        <dbReference type="Proteomes" id="UP000016666"/>
    </source>
</evidence>
<keyword evidence="6" id="KW-0539">Nucleus</keyword>
<gene>
    <name evidence="9" type="primary">NOL12</name>
</gene>
<dbReference type="GO" id="GO:0042802">
    <property type="term" value="F:identical protein binding"/>
    <property type="evidence" value="ECO:0007669"/>
    <property type="project" value="Ensembl"/>
</dbReference>
<evidence type="ECO:0000256" key="5">
    <source>
        <dbReference type="ARBA" id="ARBA00023054"/>
    </source>
</evidence>
<dbReference type="Pfam" id="PF09805">
    <property type="entry name" value="Nop25"/>
    <property type="match status" value="1"/>
</dbReference>
<reference evidence="9 10" key="1">
    <citation type="submission" date="2017-10" db="EMBL/GenBank/DDBJ databases">
        <title>A new Pekin duck reference genome.</title>
        <authorList>
            <person name="Hou Z.-C."/>
            <person name="Zhou Z.-K."/>
            <person name="Zhu F."/>
            <person name="Hou S.-S."/>
        </authorList>
    </citation>
    <scope>NUCLEOTIDE SEQUENCE [LARGE SCALE GENOMIC DNA]</scope>
</reference>
<proteinExistence type="inferred from homology"/>
<evidence type="ECO:0000256" key="8">
    <source>
        <dbReference type="SAM" id="MobiDB-lite"/>
    </source>
</evidence>
<protein>
    <recommendedName>
        <fullName evidence="3">Nucleolar protein 12</fullName>
    </recommendedName>
</protein>
<feature type="region of interest" description="Disordered" evidence="8">
    <location>
        <begin position="148"/>
        <end position="244"/>
    </location>
</feature>
<sequence length="244" mass="27696">MGRKKKKKKGPGGAASRLVVTFDEEKRRWRAGGSAGGVPRGRGGALEAEGFLSCREYLTGFHKRKVERRKVALEEIKRKLKEEQRKMKEERHKEYLKMLSEREEALEEYDELEHLVTSRTESVNIDHPNHIVTVTTISDLDLSGARQLGLTTPEGKNDGSGEEKGEEVVKKPTITVPKKSRNPLLSEKISALTATLHMHSKKKTKGKRPQRGQGPHQKIQKTAMRRTTKTQRRRLTGKMGRDQD</sequence>